<feature type="transmembrane region" description="Helical" evidence="2">
    <location>
        <begin position="45"/>
        <end position="66"/>
    </location>
</feature>
<feature type="domain" description="DUF7345" evidence="3">
    <location>
        <begin position="76"/>
        <end position="192"/>
    </location>
</feature>
<dbReference type="Pfam" id="PF24036">
    <property type="entry name" value="DUF7345"/>
    <property type="match status" value="1"/>
</dbReference>
<organism evidence="4 5">
    <name type="scientific">Natronomonas salsuginis</name>
    <dbReference type="NCBI Taxonomy" id="2217661"/>
    <lineage>
        <taxon>Archaea</taxon>
        <taxon>Methanobacteriati</taxon>
        <taxon>Methanobacteriota</taxon>
        <taxon>Stenosarchaea group</taxon>
        <taxon>Halobacteria</taxon>
        <taxon>Halobacteriales</taxon>
        <taxon>Natronomonadaceae</taxon>
        <taxon>Natronomonas</taxon>
    </lineage>
</organism>
<keyword evidence="2" id="KW-0812">Transmembrane</keyword>
<dbReference type="AlphaFoldDB" id="A0A4U5JBQ7"/>
<keyword evidence="5" id="KW-1185">Reference proteome</keyword>
<proteinExistence type="predicted"/>
<gene>
    <name evidence="4" type="ORF">DM868_09910</name>
</gene>
<comment type="caution">
    <text evidence="4">The sequence shown here is derived from an EMBL/GenBank/DDBJ whole genome shotgun (WGS) entry which is preliminary data.</text>
</comment>
<dbReference type="EMBL" id="QKNX01000003">
    <property type="protein sequence ID" value="TKR25711.1"/>
    <property type="molecule type" value="Genomic_DNA"/>
</dbReference>
<dbReference type="OrthoDB" id="27885at2157"/>
<evidence type="ECO:0000313" key="5">
    <source>
        <dbReference type="Proteomes" id="UP000308037"/>
    </source>
</evidence>
<dbReference type="RefSeq" id="WP_137276718.1">
    <property type="nucleotide sequence ID" value="NZ_QKNX01000003.1"/>
</dbReference>
<sequence>MLIRGAAPIKSAPADPTRQSLDDVQPVGFWPLAAISGQMHTAARIAVVCCIAALALCGFAGSAAAVDAPAAGQFIVELEPNGDANVVFTDEFDLTDAEDRAVFEDAQSNAELRAAAAQRFRGEMQFVSDEASADLDRELRVGEVTVETAVDGETGIVAYQFRWENLARIEGDRLVLSEPFSTYDSLDRELVVIAPEGEALTSVSPRPERLGEEAATWPGLTQFGERFEVVATGANGSAAAETTADLDPVSHSPANADTYGGAPIALGVAVLLLGSLLVGRER</sequence>
<evidence type="ECO:0000256" key="2">
    <source>
        <dbReference type="SAM" id="Phobius"/>
    </source>
</evidence>
<protein>
    <recommendedName>
        <fullName evidence="3">DUF7345 domain-containing protein</fullName>
    </recommendedName>
</protein>
<keyword evidence="2" id="KW-1133">Transmembrane helix</keyword>
<reference evidence="4 5" key="1">
    <citation type="submission" date="2019-04" db="EMBL/GenBank/DDBJ databases">
        <title>Natronomonas sp. F20-122 a newhaloarchaeon isolated from a saline saltern of Isla Bacuta, Huelva, Spain.</title>
        <authorList>
            <person name="Duran-Viseras A."/>
            <person name="Sanchez-Porro C."/>
            <person name="Ventosa A."/>
        </authorList>
    </citation>
    <scope>NUCLEOTIDE SEQUENCE [LARGE SCALE GENOMIC DNA]</scope>
    <source>
        <strain evidence="4 5">F20-122</strain>
    </source>
</reference>
<evidence type="ECO:0000313" key="4">
    <source>
        <dbReference type="EMBL" id="TKR25711.1"/>
    </source>
</evidence>
<dbReference type="InterPro" id="IPR055769">
    <property type="entry name" value="DUF7345"/>
</dbReference>
<accession>A0A4U5JBQ7</accession>
<name>A0A4U5JBQ7_9EURY</name>
<dbReference type="Proteomes" id="UP000308037">
    <property type="component" value="Unassembled WGS sequence"/>
</dbReference>
<evidence type="ECO:0000256" key="1">
    <source>
        <dbReference type="SAM" id="MobiDB-lite"/>
    </source>
</evidence>
<evidence type="ECO:0000259" key="3">
    <source>
        <dbReference type="Pfam" id="PF24036"/>
    </source>
</evidence>
<keyword evidence="2" id="KW-0472">Membrane</keyword>
<feature type="region of interest" description="Disordered" evidence="1">
    <location>
        <begin position="1"/>
        <end position="20"/>
    </location>
</feature>